<proteinExistence type="inferred from homology"/>
<evidence type="ECO:0000259" key="2">
    <source>
        <dbReference type="Pfam" id="PF05970"/>
    </source>
</evidence>
<dbReference type="GO" id="GO:0006310">
    <property type="term" value="P:DNA recombination"/>
    <property type="evidence" value="ECO:0007669"/>
    <property type="project" value="UniProtKB-KW"/>
</dbReference>
<feature type="domain" description="DNA helicase Pif1-like DEAD-box helicase" evidence="2">
    <location>
        <begin position="364"/>
        <end position="502"/>
    </location>
</feature>
<keyword evidence="1" id="KW-0234">DNA repair</keyword>
<gene>
    <name evidence="3" type="ORF">IV203_003026</name>
</gene>
<keyword evidence="1" id="KW-0378">Hydrolase</keyword>
<dbReference type="Pfam" id="PF05970">
    <property type="entry name" value="PIF1"/>
    <property type="match status" value="1"/>
</dbReference>
<name>A0A9K3L2T4_9STRA</name>
<comment type="similarity">
    <text evidence="1">Belongs to the helicase family.</text>
</comment>
<accession>A0A9K3L2T4</accession>
<dbReference type="InterPro" id="IPR051055">
    <property type="entry name" value="PIF1_helicase"/>
</dbReference>
<keyword evidence="1" id="KW-0067">ATP-binding</keyword>
<dbReference type="EMBL" id="JAGRRH010000016">
    <property type="protein sequence ID" value="KAG7353671.1"/>
    <property type="molecule type" value="Genomic_DNA"/>
</dbReference>
<comment type="caution">
    <text evidence="3">The sequence shown here is derived from an EMBL/GenBank/DDBJ whole genome shotgun (WGS) entry which is preliminary data.</text>
</comment>
<dbReference type="GO" id="GO:0000723">
    <property type="term" value="P:telomere maintenance"/>
    <property type="evidence" value="ECO:0007669"/>
    <property type="project" value="InterPro"/>
</dbReference>
<evidence type="ECO:0000313" key="3">
    <source>
        <dbReference type="EMBL" id="KAG7353671.1"/>
    </source>
</evidence>
<evidence type="ECO:0000256" key="1">
    <source>
        <dbReference type="RuleBase" id="RU363044"/>
    </source>
</evidence>
<comment type="catalytic activity">
    <reaction evidence="1">
        <text>ATP + H2O = ADP + phosphate + H(+)</text>
        <dbReference type="Rhea" id="RHEA:13065"/>
        <dbReference type="ChEBI" id="CHEBI:15377"/>
        <dbReference type="ChEBI" id="CHEBI:15378"/>
        <dbReference type="ChEBI" id="CHEBI:30616"/>
        <dbReference type="ChEBI" id="CHEBI:43474"/>
        <dbReference type="ChEBI" id="CHEBI:456216"/>
        <dbReference type="EC" id="5.6.2.3"/>
    </reaction>
</comment>
<protein>
    <recommendedName>
        <fullName evidence="1">ATP-dependent DNA helicase</fullName>
        <ecNumber evidence="1">5.6.2.3</ecNumber>
    </recommendedName>
</protein>
<dbReference type="AlphaFoldDB" id="A0A9K3L2T4"/>
<dbReference type="EC" id="5.6.2.3" evidence="1"/>
<reference evidence="3" key="2">
    <citation type="submission" date="2021-04" db="EMBL/GenBank/DDBJ databases">
        <authorList>
            <person name="Podell S."/>
        </authorList>
    </citation>
    <scope>NUCLEOTIDE SEQUENCE</scope>
    <source>
        <strain evidence="3">Hildebrandi</strain>
    </source>
</reference>
<sequence>MAKGSFYVNPFFGSNHNKNPNVYPPSLQPHLKERMMKMTRFMGQVGLSMERIPVISYLDFVNTKEFDGNDIFCCKTEEIPPEKLSSMEQHAKACCVLFVPFWNVADLKLNGCYLERWRKVYQDGKLSKKHEQFLMNIQDCRNSMNGGRPVDMIERLTVKQVTSRYNDGYDVEEEDGDDILNEAMDQFFLSESLELGCDNEFRDSRGRFQCQSILARCHGSQRCGKNLVVCPNVQSSERFIVVEATETRPSETNQTDFSTCNWHLNVKALNELALKVVTSKVVDKNGRAIDMGVNGTLENVREFAELHFCHDMEQMRSFEIIICAFIDKLYKEAENTATAIRESECLQDYSYRESKGRRRDGIRRQIGKVINNKQLIGFLSGAGGTKSLVIKTVSRYAQKLYEALHVKFDKRSIVVTVLTGAAAVSINGETTAKAFAFKREVRNELKEFKHAYLVIVDEISFASVEDVDVLNQKMKQILDNTMAPFGGVPVVFSGDFTQLSPVGGIPLYRRDEGAEWRQSINVFMELKTYNRFGKDLVWGKLLGRFRDHGPTTDEVATINARVVGARNGPLEKNVPSDAVYATKTNVDRMAINDAIFVKHLEKTHFTDSNRQPPMHTLCIKAGNPRFHLTKEGISCNEEQSTRCHNEDVSSCIANGAMCEFRGVKLKPGASMDQFETIVIDGYYVNCVSVTQVESLLLKMLDGNAGEEGEHIIELNPKTIYASARFPVPCLGPITKKSMRTSRRISFDQFPINCANARTVHKLQGRSIKIWW</sequence>
<keyword evidence="1 3" id="KW-0347">Helicase</keyword>
<dbReference type="GO" id="GO:0043139">
    <property type="term" value="F:5'-3' DNA helicase activity"/>
    <property type="evidence" value="ECO:0007669"/>
    <property type="project" value="UniProtKB-EC"/>
</dbReference>
<reference evidence="3" key="1">
    <citation type="journal article" date="2021" name="Sci. Rep.">
        <title>Diploid genomic architecture of Nitzschia inconspicua, an elite biomass production diatom.</title>
        <authorList>
            <person name="Oliver A."/>
            <person name="Podell S."/>
            <person name="Pinowska A."/>
            <person name="Traller J.C."/>
            <person name="Smith S.R."/>
            <person name="McClure R."/>
            <person name="Beliaev A."/>
            <person name="Bohutskyi P."/>
            <person name="Hill E.A."/>
            <person name="Rabines A."/>
            <person name="Zheng H."/>
            <person name="Allen L.Z."/>
            <person name="Kuo A."/>
            <person name="Grigoriev I.V."/>
            <person name="Allen A.E."/>
            <person name="Hazlebeck D."/>
            <person name="Allen E.E."/>
        </authorList>
    </citation>
    <scope>NUCLEOTIDE SEQUENCE</scope>
    <source>
        <strain evidence="3">Hildebrandi</strain>
    </source>
</reference>
<dbReference type="GO" id="GO:0005524">
    <property type="term" value="F:ATP binding"/>
    <property type="evidence" value="ECO:0007669"/>
    <property type="project" value="UniProtKB-KW"/>
</dbReference>
<dbReference type="PANTHER" id="PTHR47642">
    <property type="entry name" value="ATP-DEPENDENT DNA HELICASE"/>
    <property type="match status" value="1"/>
</dbReference>
<keyword evidence="1" id="KW-0547">Nucleotide-binding</keyword>
<comment type="cofactor">
    <cofactor evidence="1">
        <name>Mg(2+)</name>
        <dbReference type="ChEBI" id="CHEBI:18420"/>
    </cofactor>
</comment>
<organism evidence="3 4">
    <name type="scientific">Nitzschia inconspicua</name>
    <dbReference type="NCBI Taxonomy" id="303405"/>
    <lineage>
        <taxon>Eukaryota</taxon>
        <taxon>Sar</taxon>
        <taxon>Stramenopiles</taxon>
        <taxon>Ochrophyta</taxon>
        <taxon>Bacillariophyta</taxon>
        <taxon>Bacillariophyceae</taxon>
        <taxon>Bacillariophycidae</taxon>
        <taxon>Bacillariales</taxon>
        <taxon>Bacillariaceae</taxon>
        <taxon>Nitzschia</taxon>
    </lineage>
</organism>
<dbReference type="GO" id="GO:0006281">
    <property type="term" value="P:DNA repair"/>
    <property type="evidence" value="ECO:0007669"/>
    <property type="project" value="UniProtKB-KW"/>
</dbReference>
<keyword evidence="4" id="KW-1185">Reference proteome</keyword>
<dbReference type="GO" id="GO:0016787">
    <property type="term" value="F:hydrolase activity"/>
    <property type="evidence" value="ECO:0007669"/>
    <property type="project" value="UniProtKB-KW"/>
</dbReference>
<dbReference type="InterPro" id="IPR010285">
    <property type="entry name" value="DNA_helicase_pif1-like_DEAD"/>
</dbReference>
<keyword evidence="1" id="KW-0227">DNA damage</keyword>
<keyword evidence="1" id="KW-0233">DNA recombination</keyword>
<evidence type="ECO:0000313" key="4">
    <source>
        <dbReference type="Proteomes" id="UP000693970"/>
    </source>
</evidence>
<dbReference type="Proteomes" id="UP000693970">
    <property type="component" value="Unassembled WGS sequence"/>
</dbReference>